<sequence>MAGDMFLKLDGIKGESQDAKHTDEIDVLSFSWGAHNPAMVTTGTGLGAGKVSLQDISVVAATSVASPNLFKLCCTGKPIKSAKLTVRKQGDHGQEFYFLEFENLIVTSYAGGGSEGVGIQPDSFSLAFISVKMSYAPQKADGSLGAVIPVSYNIQTQKAT</sequence>
<organism evidence="1 2">
    <name type="scientific">Panacagrimonas perspica</name>
    <dbReference type="NCBI Taxonomy" id="381431"/>
    <lineage>
        <taxon>Bacteria</taxon>
        <taxon>Pseudomonadati</taxon>
        <taxon>Pseudomonadota</taxon>
        <taxon>Gammaproteobacteria</taxon>
        <taxon>Nevskiales</taxon>
        <taxon>Nevskiaceae</taxon>
        <taxon>Panacagrimonas</taxon>
    </lineage>
</organism>
<dbReference type="Proteomes" id="UP000295341">
    <property type="component" value="Unassembled WGS sequence"/>
</dbReference>
<comment type="caution">
    <text evidence="1">The sequence shown here is derived from an EMBL/GenBank/DDBJ whole genome shotgun (WGS) entry which is preliminary data.</text>
</comment>
<evidence type="ECO:0000313" key="2">
    <source>
        <dbReference type="Proteomes" id="UP000295341"/>
    </source>
</evidence>
<dbReference type="Gene3D" id="2.30.110.20">
    <property type="entry name" value="Hcp1-like"/>
    <property type="match status" value="1"/>
</dbReference>
<dbReference type="InterPro" id="IPR036624">
    <property type="entry name" value="Hcp1-lik_sf"/>
</dbReference>
<dbReference type="OrthoDB" id="4865570at2"/>
<dbReference type="Pfam" id="PF05638">
    <property type="entry name" value="T6SS_HCP"/>
    <property type="match status" value="1"/>
</dbReference>
<dbReference type="PANTHER" id="PTHR36152:SF1">
    <property type="entry name" value="UBIQUITIN-LIKE DOMAIN-CONTAINING PROTEIN"/>
    <property type="match status" value="1"/>
</dbReference>
<reference evidence="1 2" key="1">
    <citation type="submission" date="2019-03" db="EMBL/GenBank/DDBJ databases">
        <title>Genomic Encyclopedia of Type Strains, Phase IV (KMG-IV): sequencing the most valuable type-strain genomes for metagenomic binning, comparative biology and taxonomic classification.</title>
        <authorList>
            <person name="Goeker M."/>
        </authorList>
    </citation>
    <scope>NUCLEOTIDE SEQUENCE [LARGE SCALE GENOMIC DNA]</scope>
    <source>
        <strain evidence="1 2">DSM 26377</strain>
    </source>
</reference>
<dbReference type="EMBL" id="SOBT01000008">
    <property type="protein sequence ID" value="TDU31183.1"/>
    <property type="molecule type" value="Genomic_DNA"/>
</dbReference>
<dbReference type="InterPro" id="IPR008514">
    <property type="entry name" value="T6SS_Hcp"/>
</dbReference>
<proteinExistence type="predicted"/>
<gene>
    <name evidence="1" type="ORF">DFR24_0542</name>
</gene>
<dbReference type="PANTHER" id="PTHR36152">
    <property type="entry name" value="CYTOPLASMIC PROTEIN-RELATED"/>
    <property type="match status" value="1"/>
</dbReference>
<evidence type="ECO:0000313" key="1">
    <source>
        <dbReference type="EMBL" id="TDU31183.1"/>
    </source>
</evidence>
<name>A0A4R7PAT8_9GAMM</name>
<dbReference type="InterPro" id="IPR053165">
    <property type="entry name" value="HSI-I_assembly_Hcp1"/>
</dbReference>
<protein>
    <submittedName>
        <fullName evidence="1">Type VI secretion system secreted protein Hcp</fullName>
    </submittedName>
</protein>
<dbReference type="SUPFAM" id="SSF141452">
    <property type="entry name" value="Hcp1-like"/>
    <property type="match status" value="1"/>
</dbReference>
<dbReference type="AlphaFoldDB" id="A0A4R7PAT8"/>
<dbReference type="RefSeq" id="WP_133879792.1">
    <property type="nucleotide sequence ID" value="NZ_MWIN01000033.1"/>
</dbReference>
<accession>A0A4R7PAT8</accession>
<keyword evidence="2" id="KW-1185">Reference proteome</keyword>